<dbReference type="HOGENOM" id="CLU_2767982_0_0_4"/>
<sequence>MAILAVDDSHTAPDRLTRIAMESWIHPVTLSGQAIVLELLSLDYVDALEEAVTDRRLWEWWALRGCTDA</sequence>
<keyword evidence="1" id="KW-0614">Plasmid</keyword>
<dbReference type="Proteomes" id="UP000007437">
    <property type="component" value="Plasmid pBRH01"/>
</dbReference>
<dbReference type="KEGG" id="brh:RBRH_04266"/>
<organism evidence="1 2">
    <name type="scientific">Mycetohabitans rhizoxinica (strain DSM 19002 / CIP 109453 / HKI 454)</name>
    <name type="common">Paraburkholderia rhizoxinica</name>
    <dbReference type="NCBI Taxonomy" id="882378"/>
    <lineage>
        <taxon>Bacteria</taxon>
        <taxon>Pseudomonadati</taxon>
        <taxon>Pseudomonadota</taxon>
        <taxon>Betaproteobacteria</taxon>
        <taxon>Burkholderiales</taxon>
        <taxon>Burkholderiaceae</taxon>
        <taxon>Mycetohabitans</taxon>
    </lineage>
</organism>
<evidence type="ECO:0000313" key="2">
    <source>
        <dbReference type="Proteomes" id="UP000007437"/>
    </source>
</evidence>
<protein>
    <submittedName>
        <fullName evidence="1">Uncharacterized protein</fullName>
    </submittedName>
</protein>
<accession>E5AUY0</accession>
<name>E5AUY0_MYCRK</name>
<evidence type="ECO:0000313" key="1">
    <source>
        <dbReference type="EMBL" id="CBW76904.1"/>
    </source>
</evidence>
<gene>
    <name evidence="1" type="ordered locus">RBRH_04266</name>
</gene>
<dbReference type="AlphaFoldDB" id="E5AUY0"/>
<geneLocation type="plasmid" evidence="1 2">
    <name>pBRH01</name>
</geneLocation>
<dbReference type="EMBL" id="FR687360">
    <property type="protein sequence ID" value="CBW76904.1"/>
    <property type="molecule type" value="Genomic_DNA"/>
</dbReference>
<proteinExistence type="predicted"/>
<reference evidence="1 2" key="1">
    <citation type="journal article" date="2011" name="J. Bacteriol.">
        <title>Complete genome sequence of Burkholderia rhizoxinica, an endosymbiont of Rhizopus microsporus.</title>
        <authorList>
            <person name="Lackner G."/>
            <person name="Moebius N."/>
            <person name="Partida-Martinez L."/>
            <person name="Hertweck C."/>
        </authorList>
    </citation>
    <scope>NUCLEOTIDE SEQUENCE [LARGE SCALE GENOMIC DNA]</scope>
    <source>
        <strain evidence="2">DSM 19002 / CIP 109453 / HKI 454</strain>
        <plasmid evidence="1 2">pBRH01</plasmid>
    </source>
</reference>